<evidence type="ECO:0000313" key="3">
    <source>
        <dbReference type="Proteomes" id="UP000807306"/>
    </source>
</evidence>
<proteinExistence type="predicted"/>
<name>A0A9P6JK52_9AGAR</name>
<accession>A0A9P6JK52</accession>
<reference evidence="2" key="1">
    <citation type="submission" date="2020-11" db="EMBL/GenBank/DDBJ databases">
        <authorList>
            <consortium name="DOE Joint Genome Institute"/>
            <person name="Ahrendt S."/>
            <person name="Riley R."/>
            <person name="Andreopoulos W."/>
            <person name="Labutti K."/>
            <person name="Pangilinan J."/>
            <person name="Ruiz-Duenas F.J."/>
            <person name="Barrasa J.M."/>
            <person name="Sanchez-Garcia M."/>
            <person name="Camarero S."/>
            <person name="Miyauchi S."/>
            <person name="Serrano A."/>
            <person name="Linde D."/>
            <person name="Babiker R."/>
            <person name="Drula E."/>
            <person name="Ayuso-Fernandez I."/>
            <person name="Pacheco R."/>
            <person name="Padilla G."/>
            <person name="Ferreira P."/>
            <person name="Barriuso J."/>
            <person name="Kellner H."/>
            <person name="Castanera R."/>
            <person name="Alfaro M."/>
            <person name="Ramirez L."/>
            <person name="Pisabarro A.G."/>
            <person name="Kuo A."/>
            <person name="Tritt A."/>
            <person name="Lipzen A."/>
            <person name="He G."/>
            <person name="Yan M."/>
            <person name="Ng V."/>
            <person name="Cullen D."/>
            <person name="Martin F."/>
            <person name="Rosso M.-N."/>
            <person name="Henrissat B."/>
            <person name="Hibbett D."/>
            <person name="Martinez A.T."/>
            <person name="Grigoriev I.V."/>
        </authorList>
    </citation>
    <scope>NUCLEOTIDE SEQUENCE</scope>
    <source>
        <strain evidence="2">CBS 506.95</strain>
    </source>
</reference>
<feature type="compositionally biased region" description="Polar residues" evidence="1">
    <location>
        <begin position="1"/>
        <end position="10"/>
    </location>
</feature>
<feature type="region of interest" description="Disordered" evidence="1">
    <location>
        <begin position="1"/>
        <end position="61"/>
    </location>
</feature>
<evidence type="ECO:0000256" key="1">
    <source>
        <dbReference type="SAM" id="MobiDB-lite"/>
    </source>
</evidence>
<comment type="caution">
    <text evidence="2">The sequence shown here is derived from an EMBL/GenBank/DDBJ whole genome shotgun (WGS) entry which is preliminary data.</text>
</comment>
<dbReference type="OrthoDB" id="2945238at2759"/>
<evidence type="ECO:0000313" key="2">
    <source>
        <dbReference type="EMBL" id="KAF9523891.1"/>
    </source>
</evidence>
<dbReference type="Proteomes" id="UP000807306">
    <property type="component" value="Unassembled WGS sequence"/>
</dbReference>
<sequence>MPSTRYSSSPRKYPHSSDTELFETPPRKRFCPAEDEDDLSYSSASPQKKQRRQSPKKPFSSDLNLEQALRLSARSTVDHVTLLSLKDVPHDERSIRASIKSIIVSSKRSVMKHFTKAKHLPLETELYAKWLEGVEYVAVGLEKALGAKVPGTRRRVPGFGRSIYAITFYLVDEFIDEVSTHHDGWTSPDEPSYYPPTLSLVEEAKDDSTNGRSDIAVKGAEAILRRFDAIMAAAAKRYKVERGRNNPSLAERISAQEHALAKGCCLLCEQTGYGSDHHDIGDVLMKHTRDVLTQWKNEYDDCEDQLVDSN</sequence>
<dbReference type="AlphaFoldDB" id="A0A9P6JK52"/>
<protein>
    <submittedName>
        <fullName evidence="2">Uncharacterized protein</fullName>
    </submittedName>
</protein>
<organism evidence="2 3">
    <name type="scientific">Crepidotus variabilis</name>
    <dbReference type="NCBI Taxonomy" id="179855"/>
    <lineage>
        <taxon>Eukaryota</taxon>
        <taxon>Fungi</taxon>
        <taxon>Dikarya</taxon>
        <taxon>Basidiomycota</taxon>
        <taxon>Agaricomycotina</taxon>
        <taxon>Agaricomycetes</taxon>
        <taxon>Agaricomycetidae</taxon>
        <taxon>Agaricales</taxon>
        <taxon>Agaricineae</taxon>
        <taxon>Crepidotaceae</taxon>
        <taxon>Crepidotus</taxon>
    </lineage>
</organism>
<keyword evidence="3" id="KW-1185">Reference proteome</keyword>
<gene>
    <name evidence="2" type="ORF">CPB83DRAFT_862081</name>
</gene>
<dbReference type="EMBL" id="MU157908">
    <property type="protein sequence ID" value="KAF9523891.1"/>
    <property type="molecule type" value="Genomic_DNA"/>
</dbReference>